<dbReference type="FunFam" id="1.10.8.60:FF:000038">
    <property type="entry name" value="spermatogenesis-associated protein 5-like protein 1"/>
    <property type="match status" value="1"/>
</dbReference>
<dbReference type="InterPro" id="IPR041569">
    <property type="entry name" value="AAA_lid_3"/>
</dbReference>
<organism evidence="5 6">
    <name type="scientific">Syncephalastrum racemosum</name>
    <name type="common">Filamentous fungus</name>
    <dbReference type="NCBI Taxonomy" id="13706"/>
    <lineage>
        <taxon>Eukaryota</taxon>
        <taxon>Fungi</taxon>
        <taxon>Fungi incertae sedis</taxon>
        <taxon>Mucoromycota</taxon>
        <taxon>Mucoromycotina</taxon>
        <taxon>Mucoromycetes</taxon>
        <taxon>Mucorales</taxon>
        <taxon>Syncephalastraceae</taxon>
        <taxon>Syncephalastrum</taxon>
    </lineage>
</organism>
<gene>
    <name evidence="5" type="ORF">BCR43DRAFT_452086</name>
</gene>
<dbReference type="STRING" id="13706.A0A1X2HLF2"/>
<dbReference type="GO" id="GO:0005634">
    <property type="term" value="C:nucleus"/>
    <property type="evidence" value="ECO:0007669"/>
    <property type="project" value="TreeGrafter"/>
</dbReference>
<dbReference type="SUPFAM" id="SSF52540">
    <property type="entry name" value="P-loop containing nucleoside triphosphate hydrolases"/>
    <property type="match status" value="2"/>
</dbReference>
<sequence length="548" mass="60242">MKEPSQVDALATSMDKLVLEGKISRPIGLEKAYEALFEVVSYPLLYRDWIDKLHIECPKGVLLYGPPGVGKTFLVSSIASACQARLFMIQGPEIYGPYIGESEEKLRSKFEQAQEAAAIQETPVILFIDEIDALTPNRDNAQSQENRIVAQLLTLMDGISSRGRLLVIGATNRPNTIDPALRRPGRFDREISIDVPDVLARQSLFEAQLKHMPLDDTVNQEVLAATTNGFVAADIVALCREAAMKAVQRSVLEGLSSVQISIHDFKSSLSVVGPSLQRGFQVDVDKTKWQDVGGLADVKKQLKQAVEWPLLYKDSFARLGLKPPRGILLYGPPGCSKTTLVKVIASSSNASFFSINGAQLYSPFVGDSEKVIRTTFQKARASAPSIIFLDEMEAIVGKRDLGSGSGQGGDSVQQRVLSTLLNEMDGVELAGAVLVGATNRRDMLDAALLRPGRLDRLVYVPPPDRESRLEILEIHTRQMPLSPSVNLEAIAEKTDYYTGADLQNLCREAAMVALRQMRNVEWVDMTHFDKALATIPPSTSPEMLQMYK</sequence>
<dbReference type="Pfam" id="PF00004">
    <property type="entry name" value="AAA"/>
    <property type="match status" value="2"/>
</dbReference>
<evidence type="ECO:0000313" key="5">
    <source>
        <dbReference type="EMBL" id="ORZ00213.1"/>
    </source>
</evidence>
<dbReference type="InterPro" id="IPR003593">
    <property type="entry name" value="AAA+_ATPase"/>
</dbReference>
<evidence type="ECO:0000256" key="1">
    <source>
        <dbReference type="ARBA" id="ARBA00022741"/>
    </source>
</evidence>
<dbReference type="InterPro" id="IPR050168">
    <property type="entry name" value="AAA_ATPase_domain"/>
</dbReference>
<dbReference type="FunFam" id="3.40.50.300:FF:000061">
    <property type="entry name" value="ATPase family, AAA domain-containing 2"/>
    <property type="match status" value="1"/>
</dbReference>
<dbReference type="GO" id="GO:0016887">
    <property type="term" value="F:ATP hydrolysis activity"/>
    <property type="evidence" value="ECO:0007669"/>
    <property type="project" value="InterPro"/>
</dbReference>
<comment type="caution">
    <text evidence="5">The sequence shown here is derived from an EMBL/GenBank/DDBJ whole genome shotgun (WGS) entry which is preliminary data.</text>
</comment>
<dbReference type="EMBL" id="MCGN01000002">
    <property type="protein sequence ID" value="ORZ00213.1"/>
    <property type="molecule type" value="Genomic_DNA"/>
</dbReference>
<dbReference type="Gene3D" id="3.40.50.300">
    <property type="entry name" value="P-loop containing nucleotide triphosphate hydrolases"/>
    <property type="match status" value="2"/>
</dbReference>
<dbReference type="GO" id="GO:0005829">
    <property type="term" value="C:cytosol"/>
    <property type="evidence" value="ECO:0007669"/>
    <property type="project" value="TreeGrafter"/>
</dbReference>
<keyword evidence="6" id="KW-1185">Reference proteome</keyword>
<dbReference type="GO" id="GO:0051228">
    <property type="term" value="P:mitotic spindle disassembly"/>
    <property type="evidence" value="ECO:0007669"/>
    <property type="project" value="TreeGrafter"/>
</dbReference>
<evidence type="ECO:0000259" key="4">
    <source>
        <dbReference type="SMART" id="SM00382"/>
    </source>
</evidence>
<dbReference type="AlphaFoldDB" id="A0A1X2HLF2"/>
<dbReference type="PANTHER" id="PTHR23077">
    <property type="entry name" value="AAA-FAMILY ATPASE"/>
    <property type="match status" value="1"/>
</dbReference>
<evidence type="ECO:0000256" key="3">
    <source>
        <dbReference type="RuleBase" id="RU003651"/>
    </source>
</evidence>
<comment type="similarity">
    <text evidence="3">Belongs to the AAA ATPase family.</text>
</comment>
<dbReference type="Gene3D" id="1.10.8.60">
    <property type="match status" value="2"/>
</dbReference>
<keyword evidence="2 3" id="KW-0067">ATP-binding</keyword>
<dbReference type="GO" id="GO:0030970">
    <property type="term" value="P:retrograde protein transport, ER to cytosol"/>
    <property type="evidence" value="ECO:0007669"/>
    <property type="project" value="TreeGrafter"/>
</dbReference>
<dbReference type="GO" id="GO:0097352">
    <property type="term" value="P:autophagosome maturation"/>
    <property type="evidence" value="ECO:0007669"/>
    <property type="project" value="TreeGrafter"/>
</dbReference>
<dbReference type="PANTHER" id="PTHR23077:SF194">
    <property type="entry name" value="ATPASE FAMILY GENE 2 PROTEIN HOMOLOG B"/>
    <property type="match status" value="1"/>
</dbReference>
<dbReference type="FunFam" id="3.40.50.300:FF:001440">
    <property type="entry name" value="ATPase, AAA family protein"/>
    <property type="match status" value="1"/>
</dbReference>
<dbReference type="InterPro" id="IPR003959">
    <property type="entry name" value="ATPase_AAA_core"/>
</dbReference>
<dbReference type="InterPro" id="IPR027417">
    <property type="entry name" value="P-loop_NTPase"/>
</dbReference>
<dbReference type="GO" id="GO:0005524">
    <property type="term" value="F:ATP binding"/>
    <property type="evidence" value="ECO:0007669"/>
    <property type="project" value="UniProtKB-KW"/>
</dbReference>
<dbReference type="OrthoDB" id="5421at2759"/>
<keyword evidence="5" id="KW-0378">Hydrolase</keyword>
<reference evidence="5 6" key="1">
    <citation type="submission" date="2016-07" db="EMBL/GenBank/DDBJ databases">
        <title>Pervasive Adenine N6-methylation of Active Genes in Fungi.</title>
        <authorList>
            <consortium name="DOE Joint Genome Institute"/>
            <person name="Mondo S.J."/>
            <person name="Dannebaum R.O."/>
            <person name="Kuo R.C."/>
            <person name="Labutti K."/>
            <person name="Haridas S."/>
            <person name="Kuo A."/>
            <person name="Salamov A."/>
            <person name="Ahrendt S.R."/>
            <person name="Lipzen A."/>
            <person name="Sullivan W."/>
            <person name="Andreopoulos W.B."/>
            <person name="Clum A."/>
            <person name="Lindquist E."/>
            <person name="Daum C."/>
            <person name="Ramamoorthy G.K."/>
            <person name="Gryganskyi A."/>
            <person name="Culley D."/>
            <person name="Magnuson J.K."/>
            <person name="James T.Y."/>
            <person name="O'Malley M.A."/>
            <person name="Stajich J.E."/>
            <person name="Spatafora J.W."/>
            <person name="Visel A."/>
            <person name="Grigoriev I.V."/>
        </authorList>
    </citation>
    <scope>NUCLEOTIDE SEQUENCE [LARGE SCALE GENOMIC DNA]</scope>
    <source>
        <strain evidence="5 6">NRRL 2496</strain>
    </source>
</reference>
<dbReference type="Proteomes" id="UP000242180">
    <property type="component" value="Unassembled WGS sequence"/>
</dbReference>
<evidence type="ECO:0000313" key="6">
    <source>
        <dbReference type="Proteomes" id="UP000242180"/>
    </source>
</evidence>
<keyword evidence="1 3" id="KW-0547">Nucleotide-binding</keyword>
<feature type="domain" description="AAA+ ATPase" evidence="4">
    <location>
        <begin position="57"/>
        <end position="197"/>
    </location>
</feature>
<feature type="domain" description="AAA+ ATPase" evidence="4">
    <location>
        <begin position="323"/>
        <end position="464"/>
    </location>
</feature>
<feature type="non-terminal residue" evidence="5">
    <location>
        <position position="548"/>
    </location>
</feature>
<accession>A0A1X2HLF2</accession>
<dbReference type="OMA" id="ECPKGVL"/>
<dbReference type="SMART" id="SM00382">
    <property type="entry name" value="AAA"/>
    <property type="match status" value="2"/>
</dbReference>
<dbReference type="GO" id="GO:0034098">
    <property type="term" value="C:VCP-NPL4-UFD1 AAA ATPase complex"/>
    <property type="evidence" value="ECO:0007669"/>
    <property type="project" value="TreeGrafter"/>
</dbReference>
<name>A0A1X2HLF2_SYNRA</name>
<dbReference type="InParanoid" id="A0A1X2HLF2"/>
<proteinExistence type="inferred from homology"/>
<dbReference type="PROSITE" id="PS00674">
    <property type="entry name" value="AAA"/>
    <property type="match status" value="1"/>
</dbReference>
<dbReference type="InterPro" id="IPR003960">
    <property type="entry name" value="ATPase_AAA_CS"/>
</dbReference>
<protein>
    <submittedName>
        <fullName evidence="5">P-loop containing nucleoside triphosphate hydrolase protein</fullName>
    </submittedName>
</protein>
<evidence type="ECO:0000256" key="2">
    <source>
        <dbReference type="ARBA" id="ARBA00022840"/>
    </source>
</evidence>
<dbReference type="GO" id="GO:0031593">
    <property type="term" value="F:polyubiquitin modification-dependent protein binding"/>
    <property type="evidence" value="ECO:0007669"/>
    <property type="project" value="TreeGrafter"/>
</dbReference>
<dbReference type="Pfam" id="PF17862">
    <property type="entry name" value="AAA_lid_3"/>
    <property type="match status" value="2"/>
</dbReference>